<dbReference type="InterPro" id="IPR036890">
    <property type="entry name" value="HATPase_C_sf"/>
</dbReference>
<reference evidence="5" key="1">
    <citation type="submission" date="2016-10" db="EMBL/GenBank/DDBJ databases">
        <authorList>
            <person name="Varghese N."/>
            <person name="Submissions S."/>
        </authorList>
    </citation>
    <scope>NUCLEOTIDE SEQUENCE [LARGE SCALE GENOMIC DNA]</scope>
    <source>
        <strain evidence="5">DSM 17044</strain>
    </source>
</reference>
<sequence>MSPDELHSRLLYVLRGFMPETAARLVLRGTLESLKLPAQELSVGSLPCLIDALEPATRHFMHPAQRPRLSLELKELLNAPLRGLPPRPASLPTPAPPPPPSPSPHLGMPMMARTTVLTIRTEADATTARFTARSLCEELGGKGFECQKVATAVSELVRNQLSYAGGGTIQLHPQRTPRRLLRVLAQDQGPGIPDVALVLSGAYRSKTGLGMGLLGVKRLSDRFEVRTGPTGTQVEFEVFL</sequence>
<dbReference type="GO" id="GO:0004674">
    <property type="term" value="F:protein serine/threonine kinase activity"/>
    <property type="evidence" value="ECO:0007669"/>
    <property type="project" value="UniProtKB-KW"/>
</dbReference>
<gene>
    <name evidence="4" type="ORF">SAMN05444354_10157</name>
</gene>
<dbReference type="EMBL" id="FOAP01000001">
    <property type="protein sequence ID" value="SEK23541.1"/>
    <property type="molecule type" value="Genomic_DNA"/>
</dbReference>
<keyword evidence="1" id="KW-0723">Serine/threonine-protein kinase</keyword>
<dbReference type="OrthoDB" id="9799195at2"/>
<keyword evidence="5" id="KW-1185">Reference proteome</keyword>
<dbReference type="PANTHER" id="PTHR35526">
    <property type="entry name" value="ANTI-SIGMA-F FACTOR RSBW-RELATED"/>
    <property type="match status" value="1"/>
</dbReference>
<evidence type="ECO:0000256" key="2">
    <source>
        <dbReference type="SAM" id="MobiDB-lite"/>
    </source>
</evidence>
<name>A0A1H7FBV4_STIAU</name>
<accession>A0A1H7FBV4</accession>
<evidence type="ECO:0000313" key="5">
    <source>
        <dbReference type="Proteomes" id="UP000182719"/>
    </source>
</evidence>
<dbReference type="Gene3D" id="3.30.565.10">
    <property type="entry name" value="Histidine kinase-like ATPase, C-terminal domain"/>
    <property type="match status" value="1"/>
</dbReference>
<evidence type="ECO:0000259" key="3">
    <source>
        <dbReference type="Pfam" id="PF13581"/>
    </source>
</evidence>
<protein>
    <submittedName>
        <fullName evidence="4">Serine/threonine-protein kinase RsbT</fullName>
    </submittedName>
</protein>
<proteinExistence type="predicted"/>
<dbReference type="RefSeq" id="WP_075005075.1">
    <property type="nucleotide sequence ID" value="NZ_FOAP01000001.1"/>
</dbReference>
<keyword evidence="4" id="KW-0808">Transferase</keyword>
<feature type="domain" description="Histidine kinase/HSP90-like ATPase" evidence="3">
    <location>
        <begin position="123"/>
        <end position="236"/>
    </location>
</feature>
<dbReference type="InterPro" id="IPR050267">
    <property type="entry name" value="Anti-sigma-factor_SerPK"/>
</dbReference>
<keyword evidence="4" id="KW-0418">Kinase</keyword>
<dbReference type="SUPFAM" id="SSF55874">
    <property type="entry name" value="ATPase domain of HSP90 chaperone/DNA topoisomerase II/histidine kinase"/>
    <property type="match status" value="1"/>
</dbReference>
<dbReference type="Pfam" id="PF13581">
    <property type="entry name" value="HATPase_c_2"/>
    <property type="match status" value="1"/>
</dbReference>
<dbReference type="Proteomes" id="UP000182719">
    <property type="component" value="Unassembled WGS sequence"/>
</dbReference>
<dbReference type="InterPro" id="IPR003594">
    <property type="entry name" value="HATPase_dom"/>
</dbReference>
<feature type="compositionally biased region" description="Pro residues" evidence="2">
    <location>
        <begin position="83"/>
        <end position="103"/>
    </location>
</feature>
<organism evidence="4 5">
    <name type="scientific">Stigmatella aurantiaca</name>
    <dbReference type="NCBI Taxonomy" id="41"/>
    <lineage>
        <taxon>Bacteria</taxon>
        <taxon>Pseudomonadati</taxon>
        <taxon>Myxococcota</taxon>
        <taxon>Myxococcia</taxon>
        <taxon>Myxococcales</taxon>
        <taxon>Cystobacterineae</taxon>
        <taxon>Archangiaceae</taxon>
        <taxon>Stigmatella</taxon>
    </lineage>
</organism>
<evidence type="ECO:0000256" key="1">
    <source>
        <dbReference type="ARBA" id="ARBA00022527"/>
    </source>
</evidence>
<dbReference type="AlphaFoldDB" id="A0A1H7FBV4"/>
<dbReference type="PANTHER" id="PTHR35526:SF3">
    <property type="entry name" value="ANTI-SIGMA-F FACTOR RSBW"/>
    <property type="match status" value="1"/>
</dbReference>
<feature type="region of interest" description="Disordered" evidence="2">
    <location>
        <begin position="82"/>
        <end position="109"/>
    </location>
</feature>
<evidence type="ECO:0000313" key="4">
    <source>
        <dbReference type="EMBL" id="SEK23541.1"/>
    </source>
</evidence>